<dbReference type="RefSeq" id="WP_165634874.1">
    <property type="nucleotide sequence ID" value="NZ_FNKK01000002.1"/>
</dbReference>
<protein>
    <submittedName>
        <fullName evidence="2">Uncharacterized protein</fullName>
    </submittedName>
</protein>
<evidence type="ECO:0000313" key="2">
    <source>
        <dbReference type="EMBL" id="SDR30931.1"/>
    </source>
</evidence>
<sequence>MTYGPDDLRPVDLSDEEPPVLPDQTIDDTDVGWGDWRENDSTSWLLEERPPHYE</sequence>
<name>A0A1H1HZN0_9ACTN</name>
<dbReference type="AlphaFoldDB" id="A0A1H1HZN0"/>
<evidence type="ECO:0000313" key="3">
    <source>
        <dbReference type="Proteomes" id="UP000217103"/>
    </source>
</evidence>
<evidence type="ECO:0000256" key="1">
    <source>
        <dbReference type="SAM" id="MobiDB-lite"/>
    </source>
</evidence>
<gene>
    <name evidence="2" type="ORF">SAMN04489764_5010</name>
</gene>
<accession>A0A1H1HZN0</accession>
<feature type="region of interest" description="Disordered" evidence="1">
    <location>
        <begin position="1"/>
        <end position="42"/>
    </location>
</feature>
<keyword evidence="3" id="KW-1185">Reference proteome</keyword>
<feature type="compositionally biased region" description="Basic and acidic residues" evidence="1">
    <location>
        <begin position="1"/>
        <end position="12"/>
    </location>
</feature>
<dbReference type="EMBL" id="FNKK01000002">
    <property type="protein sequence ID" value="SDR30931.1"/>
    <property type="molecule type" value="Genomic_DNA"/>
</dbReference>
<reference evidence="2 3" key="1">
    <citation type="submission" date="2016-10" db="EMBL/GenBank/DDBJ databases">
        <authorList>
            <person name="de Groot N.N."/>
        </authorList>
    </citation>
    <scope>NUCLEOTIDE SEQUENCE [LARGE SCALE GENOMIC DNA]</scope>
    <source>
        <strain evidence="2 3">DSM 43794</strain>
    </source>
</reference>
<proteinExistence type="predicted"/>
<organism evidence="2 3">
    <name type="scientific">Thermostaphylospora chromogena</name>
    <dbReference type="NCBI Taxonomy" id="35622"/>
    <lineage>
        <taxon>Bacteria</taxon>
        <taxon>Bacillati</taxon>
        <taxon>Actinomycetota</taxon>
        <taxon>Actinomycetes</taxon>
        <taxon>Streptosporangiales</taxon>
        <taxon>Thermomonosporaceae</taxon>
        <taxon>Thermostaphylospora</taxon>
    </lineage>
</organism>
<dbReference type="Proteomes" id="UP000217103">
    <property type="component" value="Unassembled WGS sequence"/>
</dbReference>